<dbReference type="RefSeq" id="WP_144038388.1">
    <property type="nucleotide sequence ID" value="NZ_FUYZ01000010.1"/>
</dbReference>
<dbReference type="InterPro" id="IPR036259">
    <property type="entry name" value="MFS_trans_sf"/>
</dbReference>
<sequence length="396" mass="43367">MISDNRLKIRIVFALAFLTGLNFVMFPALSPVLMSPTYFALKASAFGFLFAPQVIFIALGCMFAPFLANKFGAKLILISGLILMLLVTFVLGFLGFRDSVFQNFSKDSLYKILLCLVGLMGFGFGTSVTVLNPLAASFFQNNKASAILMLQFLVGLGTSVAPFLMFLLKDLSDWYWIPSCIAVVMFVLILALALTKIEEGDFFKLPNSIQIPHKLWMFIIIIIMYGFLEGSFGSFGIPILISKGLTSQEASLGLSLFWAGMALNRLLFGIFTPLKDLSKIFIFSPLVLALALVLFLLVNTNLVIIVSFFLIGFFMGSIFPGSIGWATVEFPNLAVLVSGVLMAANQTGTGIVTNVLGIFQNEIIGSPIIFGLILVCVLIFMLIFKISLKSKIKEAF</sequence>
<dbReference type="OrthoDB" id="1274407at2"/>
<proteinExistence type="inferred from homology"/>
<gene>
    <name evidence="9" type="ORF">SAMN05660477_02665</name>
</gene>
<organism evidence="9 10">
    <name type="scientific">Soonwooa buanensis</name>
    <dbReference type="NCBI Taxonomy" id="619805"/>
    <lineage>
        <taxon>Bacteria</taxon>
        <taxon>Pseudomonadati</taxon>
        <taxon>Bacteroidota</taxon>
        <taxon>Flavobacteriia</taxon>
        <taxon>Flavobacteriales</taxon>
        <taxon>Weeksellaceae</taxon>
        <taxon>Chryseobacterium group</taxon>
        <taxon>Soonwooa</taxon>
    </lineage>
</organism>
<dbReference type="PANTHER" id="PTHR23514:SF3">
    <property type="entry name" value="BYPASS OF STOP CODON PROTEIN 6"/>
    <property type="match status" value="1"/>
</dbReference>
<dbReference type="PROSITE" id="PS50850">
    <property type="entry name" value="MFS"/>
    <property type="match status" value="1"/>
</dbReference>
<feature type="transmembrane region" description="Helical" evidence="7">
    <location>
        <begin position="333"/>
        <end position="357"/>
    </location>
</feature>
<reference evidence="9 10" key="1">
    <citation type="submission" date="2017-02" db="EMBL/GenBank/DDBJ databases">
        <authorList>
            <person name="Peterson S.W."/>
        </authorList>
    </citation>
    <scope>NUCLEOTIDE SEQUENCE [LARGE SCALE GENOMIC DNA]</scope>
    <source>
        <strain evidence="9 10">DSM 22323</strain>
    </source>
</reference>
<keyword evidence="6 7" id="KW-0472">Membrane</keyword>
<dbReference type="SUPFAM" id="SSF103473">
    <property type="entry name" value="MFS general substrate transporter"/>
    <property type="match status" value="1"/>
</dbReference>
<feature type="transmembrane region" description="Helical" evidence="7">
    <location>
        <begin position="215"/>
        <end position="238"/>
    </location>
</feature>
<evidence type="ECO:0000256" key="4">
    <source>
        <dbReference type="ARBA" id="ARBA00022692"/>
    </source>
</evidence>
<feature type="domain" description="Major facilitator superfamily (MFS) profile" evidence="8">
    <location>
        <begin position="8"/>
        <end position="389"/>
    </location>
</feature>
<evidence type="ECO:0000256" key="1">
    <source>
        <dbReference type="ARBA" id="ARBA00004127"/>
    </source>
</evidence>
<dbReference type="Proteomes" id="UP000191112">
    <property type="component" value="Unassembled WGS sequence"/>
</dbReference>
<evidence type="ECO:0000256" key="3">
    <source>
        <dbReference type="ARBA" id="ARBA00022448"/>
    </source>
</evidence>
<feature type="transmembrane region" description="Helical" evidence="7">
    <location>
        <begin position="45"/>
        <end position="68"/>
    </location>
</feature>
<dbReference type="InterPro" id="IPR051788">
    <property type="entry name" value="MFS_Transporter"/>
</dbReference>
<evidence type="ECO:0000313" key="10">
    <source>
        <dbReference type="Proteomes" id="UP000191112"/>
    </source>
</evidence>
<evidence type="ECO:0000256" key="6">
    <source>
        <dbReference type="ARBA" id="ARBA00023136"/>
    </source>
</evidence>
<feature type="transmembrane region" description="Helical" evidence="7">
    <location>
        <begin position="250"/>
        <end position="268"/>
    </location>
</feature>
<feature type="transmembrane region" description="Helical" evidence="7">
    <location>
        <begin position="108"/>
        <end position="134"/>
    </location>
</feature>
<name>A0A1T5G8W9_9FLAO</name>
<dbReference type="STRING" id="619805.SAMN05660477_02665"/>
<dbReference type="InterPro" id="IPR020846">
    <property type="entry name" value="MFS_dom"/>
</dbReference>
<dbReference type="GO" id="GO:0016020">
    <property type="term" value="C:membrane"/>
    <property type="evidence" value="ECO:0007669"/>
    <property type="project" value="TreeGrafter"/>
</dbReference>
<feature type="transmembrane region" description="Helical" evidence="7">
    <location>
        <begin position="280"/>
        <end position="298"/>
    </location>
</feature>
<comment type="similarity">
    <text evidence="2">Belongs to the major facilitator superfamily.</text>
</comment>
<feature type="transmembrane region" description="Helical" evidence="7">
    <location>
        <begin position="363"/>
        <end position="384"/>
    </location>
</feature>
<feature type="transmembrane region" description="Helical" evidence="7">
    <location>
        <begin position="146"/>
        <end position="168"/>
    </location>
</feature>
<dbReference type="GO" id="GO:0012505">
    <property type="term" value="C:endomembrane system"/>
    <property type="evidence" value="ECO:0007669"/>
    <property type="project" value="UniProtKB-SubCell"/>
</dbReference>
<keyword evidence="5 7" id="KW-1133">Transmembrane helix</keyword>
<dbReference type="GO" id="GO:0022857">
    <property type="term" value="F:transmembrane transporter activity"/>
    <property type="evidence" value="ECO:0007669"/>
    <property type="project" value="InterPro"/>
</dbReference>
<dbReference type="Gene3D" id="1.20.1250.20">
    <property type="entry name" value="MFS general substrate transporter like domains"/>
    <property type="match status" value="2"/>
</dbReference>
<comment type="subcellular location">
    <subcellularLocation>
        <location evidence="1">Endomembrane system</location>
        <topology evidence="1">Multi-pass membrane protein</topology>
    </subcellularLocation>
</comment>
<feature type="transmembrane region" description="Helical" evidence="7">
    <location>
        <begin position="174"/>
        <end position="194"/>
    </location>
</feature>
<keyword evidence="3" id="KW-0813">Transport</keyword>
<evidence type="ECO:0000256" key="7">
    <source>
        <dbReference type="SAM" id="Phobius"/>
    </source>
</evidence>
<keyword evidence="10" id="KW-1185">Reference proteome</keyword>
<feature type="transmembrane region" description="Helical" evidence="7">
    <location>
        <begin position="75"/>
        <end position="96"/>
    </location>
</feature>
<dbReference type="InterPro" id="IPR011701">
    <property type="entry name" value="MFS"/>
</dbReference>
<evidence type="ECO:0000256" key="5">
    <source>
        <dbReference type="ARBA" id="ARBA00022989"/>
    </source>
</evidence>
<evidence type="ECO:0000256" key="2">
    <source>
        <dbReference type="ARBA" id="ARBA00008335"/>
    </source>
</evidence>
<evidence type="ECO:0000313" key="9">
    <source>
        <dbReference type="EMBL" id="SKC04781.1"/>
    </source>
</evidence>
<accession>A0A1T5G8W9</accession>
<dbReference type="AlphaFoldDB" id="A0A1T5G8W9"/>
<feature type="transmembrane region" description="Helical" evidence="7">
    <location>
        <begin position="12"/>
        <end position="33"/>
    </location>
</feature>
<dbReference type="EMBL" id="FUYZ01000010">
    <property type="protein sequence ID" value="SKC04781.1"/>
    <property type="molecule type" value="Genomic_DNA"/>
</dbReference>
<feature type="transmembrane region" description="Helical" evidence="7">
    <location>
        <begin position="304"/>
        <end position="326"/>
    </location>
</feature>
<dbReference type="PANTHER" id="PTHR23514">
    <property type="entry name" value="BYPASS OF STOP CODON PROTEIN 6"/>
    <property type="match status" value="1"/>
</dbReference>
<dbReference type="Pfam" id="PF07690">
    <property type="entry name" value="MFS_1"/>
    <property type="match status" value="1"/>
</dbReference>
<protein>
    <submittedName>
        <fullName evidence="9">Fucose permease</fullName>
    </submittedName>
</protein>
<keyword evidence="4 7" id="KW-0812">Transmembrane</keyword>
<evidence type="ECO:0000259" key="8">
    <source>
        <dbReference type="PROSITE" id="PS50850"/>
    </source>
</evidence>